<dbReference type="SUPFAM" id="SSF57667">
    <property type="entry name" value="beta-beta-alpha zinc fingers"/>
    <property type="match status" value="2"/>
</dbReference>
<evidence type="ECO:0000256" key="10">
    <source>
        <dbReference type="SAM" id="MobiDB-lite"/>
    </source>
</evidence>
<dbReference type="PIRSF" id="PIRSF013212">
    <property type="entry name" value="PRDM1"/>
    <property type="match status" value="1"/>
</dbReference>
<dbReference type="Pfam" id="PF00096">
    <property type="entry name" value="zf-C2H2"/>
    <property type="match status" value="4"/>
</dbReference>
<keyword evidence="2" id="KW-0677">Repeat</keyword>
<reference evidence="13" key="2">
    <citation type="submission" date="2025-08" db="UniProtKB">
        <authorList>
            <consortium name="Ensembl"/>
        </authorList>
    </citation>
    <scope>IDENTIFICATION</scope>
</reference>
<feature type="domain" description="C2H2-type" evidence="11">
    <location>
        <begin position="498"/>
        <end position="525"/>
    </location>
</feature>
<evidence type="ECO:0000313" key="14">
    <source>
        <dbReference type="Proteomes" id="UP000694580"/>
    </source>
</evidence>
<feature type="region of interest" description="Disordered" evidence="10">
    <location>
        <begin position="235"/>
        <end position="264"/>
    </location>
</feature>
<feature type="compositionally biased region" description="Polar residues" evidence="10">
    <location>
        <begin position="448"/>
        <end position="457"/>
    </location>
</feature>
<name>A0AAY4BT93_9TELE</name>
<evidence type="ECO:0000256" key="1">
    <source>
        <dbReference type="ARBA" id="ARBA00022723"/>
    </source>
</evidence>
<comment type="similarity">
    <text evidence="8">Belongs to the class V-like SAM-binding methyltransferase superfamily.</text>
</comment>
<reference evidence="13 14" key="1">
    <citation type="submission" date="2020-06" db="EMBL/GenBank/DDBJ databases">
        <authorList>
            <consortium name="Wellcome Sanger Institute Data Sharing"/>
        </authorList>
    </citation>
    <scope>NUCLEOTIDE SEQUENCE [LARGE SCALE GENOMIC DNA]</scope>
</reference>
<keyword evidence="6" id="KW-0804">Transcription</keyword>
<dbReference type="InterPro" id="IPR036236">
    <property type="entry name" value="Znf_C2H2_sf"/>
</dbReference>
<dbReference type="InterPro" id="IPR016608">
    <property type="entry name" value="PRDM1"/>
</dbReference>
<comment type="subunit">
    <text evidence="8">Interacts with PRMT5. Interacts with FBXO10. Interacts with FBXO11.</text>
</comment>
<dbReference type="GO" id="GO:0000978">
    <property type="term" value="F:RNA polymerase II cis-regulatory region sequence-specific DNA binding"/>
    <property type="evidence" value="ECO:0007669"/>
    <property type="project" value="TreeGrafter"/>
</dbReference>
<feature type="region of interest" description="Disordered" evidence="10">
    <location>
        <begin position="656"/>
        <end position="680"/>
    </location>
</feature>
<keyword evidence="14" id="KW-1185">Reference proteome</keyword>
<dbReference type="InterPro" id="IPR013087">
    <property type="entry name" value="Znf_C2H2_type"/>
</dbReference>
<dbReference type="SMART" id="SM00317">
    <property type="entry name" value="SET"/>
    <property type="match status" value="1"/>
</dbReference>
<feature type="domain" description="C2H2-type" evidence="11">
    <location>
        <begin position="526"/>
        <end position="553"/>
    </location>
</feature>
<comment type="function">
    <text evidence="8">Transcription factor that mediates a transcriptional program in various innate and adaptive immune tissue-resident lymphocyte T cell types such as tissue-resident memory T (Trm), natural killer (trNK) and natural killer T (NKT) cells and negatively regulates gene expression of proteins that promote the egress of tissue-resident T-cell populations from non-lymphoid organs. Plays a role in the development, retention and long-term establishment of adaptive and innate tissue-resident lymphocyte T cell types in non-lymphoid organs, such as the skin and gut, but also in other nonbarrier tissues like liver and kidney, and therefore may provide immediate immunological protection against reactivating infections or viral reinfection. Binds specifically to the PRDI element in the promoter of the beta-interferon gene. Drives the maturation of B-lymphocytes into Ig secreting cells. Associates with the transcriptional repressor ZNF683 to chromatin at gene promoter regions.</text>
</comment>
<feature type="domain" description="SET" evidence="12">
    <location>
        <begin position="92"/>
        <end position="208"/>
    </location>
</feature>
<evidence type="ECO:0000256" key="8">
    <source>
        <dbReference type="PIRNR" id="PIRNR013212"/>
    </source>
</evidence>
<dbReference type="PROSITE" id="PS50280">
    <property type="entry name" value="SET"/>
    <property type="match status" value="1"/>
</dbReference>
<dbReference type="FunFam" id="3.30.160.60:FF:000748">
    <property type="entry name" value="PR domain zinc finger protein"/>
    <property type="match status" value="1"/>
</dbReference>
<dbReference type="Ensembl" id="ENSDCDT00010028334.1">
    <property type="protein sequence ID" value="ENSDCDP00010023396.1"/>
    <property type="gene ID" value="ENSDCDG00010014199.1"/>
</dbReference>
<evidence type="ECO:0000256" key="3">
    <source>
        <dbReference type="ARBA" id="ARBA00022771"/>
    </source>
</evidence>
<feature type="region of interest" description="Disordered" evidence="10">
    <location>
        <begin position="419"/>
        <end position="457"/>
    </location>
</feature>
<dbReference type="SMART" id="SM00355">
    <property type="entry name" value="ZnF_C2H2"/>
    <property type="match status" value="4"/>
</dbReference>
<keyword evidence="3 9" id="KW-0863">Zinc-finger</keyword>
<evidence type="ECO:0000256" key="5">
    <source>
        <dbReference type="ARBA" id="ARBA00023015"/>
    </source>
</evidence>
<dbReference type="Gene3D" id="2.170.270.10">
    <property type="entry name" value="SET domain"/>
    <property type="match status" value="1"/>
</dbReference>
<dbReference type="Gene3D" id="3.30.160.60">
    <property type="entry name" value="Classic Zinc Finger"/>
    <property type="match status" value="4"/>
</dbReference>
<dbReference type="AlphaFoldDB" id="A0AAY4BT93"/>
<sequence length="703" mass="79390">ECGGWRSHSECSHTEWGGRGSVRGSRLLFITSLRMSDMREDVTMTTEPLDMDLTLWSEAELEERCTYVVQDQPWKDVCSKTHISRAEGSLPSNLQLTRSPDSTEVLGVISRGHVPAGTRFGPLVGASYTSESVPVNANRKYFWRVYSEGRLHHFLDGFDEDKSNWMRYVNPAATLQEQNMAACQNGMSIYFYTVRPISPGQELLVWYCPEFAQRLLAPLTEGMAVKLKMQTESWSNQQESSSIASPRQKQPHRRGHSVSDILRKDPCSPDFRNMTLNQDFQQPVGPKAIYPLQSYGPGRFDQNLFLNTTGPASHISLKEETAKTLTLSGALHSHAPLQHLNDKIPLPRTVPESSLSVNHSYFPYHYEPIQHTILPRGILHAQGYPHGLGLLPNGQKFSFSLSPINCALTSNFRRNVASGPHTTRVVKGASGHHTSRQNSPLSGKDATSGPTPSKTTAVKLQSTEVSSEKVYLQNIRREYTGYQTLPYPLRRQNGKIRYECNECGKIFSQLSNLKVHLRVHSGERPFRCQTCNKDFTQLAHLQKHFLVHSGEKPHECKVCNKHFSSTSNLKTHLRLHTGEKPYHCKICPARFTQFVHLKLHRRMHTGGGRSSFPHPLYPQILTPETPLDPHLASDSRCIPCHDVERTTIKFELTDETEELDMEEKKGMSAEHLEEQASESSVLRLHATSFGDLLEVNVKQEPDL</sequence>
<keyword evidence="7" id="KW-0539">Nucleus</keyword>
<dbReference type="FunFam" id="3.30.160.60:FF:000262">
    <property type="entry name" value="PR domain zinc finger protein 1"/>
    <property type="match status" value="1"/>
</dbReference>
<gene>
    <name evidence="13" type="primary">LOC114763548</name>
</gene>
<keyword evidence="5" id="KW-0805">Transcription regulation</keyword>
<protein>
    <recommendedName>
        <fullName evidence="8">PR domain zinc finger protein 1</fullName>
        <ecNumber evidence="8">2.1.1.-</ecNumber>
    </recommendedName>
</protein>
<comment type="subcellular location">
    <subcellularLocation>
        <location evidence="8">Nucleus</location>
    </subcellularLocation>
    <subcellularLocation>
        <location evidence="8">Cytoplasm</location>
    </subcellularLocation>
</comment>
<dbReference type="InterPro" id="IPR050331">
    <property type="entry name" value="Zinc_finger"/>
</dbReference>
<reference evidence="13" key="3">
    <citation type="submission" date="2025-09" db="UniProtKB">
        <authorList>
            <consortium name="Ensembl"/>
        </authorList>
    </citation>
    <scope>IDENTIFICATION</scope>
</reference>
<feature type="compositionally biased region" description="Polar residues" evidence="10">
    <location>
        <begin position="235"/>
        <end position="248"/>
    </location>
</feature>
<dbReference type="InterPro" id="IPR044413">
    <property type="entry name" value="PRDM1_PR-SET"/>
</dbReference>
<dbReference type="InterPro" id="IPR046341">
    <property type="entry name" value="SET_dom_sf"/>
</dbReference>
<evidence type="ECO:0000259" key="11">
    <source>
        <dbReference type="PROSITE" id="PS50157"/>
    </source>
</evidence>
<dbReference type="PROSITE" id="PS00028">
    <property type="entry name" value="ZINC_FINGER_C2H2_1"/>
    <property type="match status" value="4"/>
</dbReference>
<keyword evidence="4" id="KW-0862">Zinc</keyword>
<organism evidence="13 14">
    <name type="scientific">Denticeps clupeoides</name>
    <name type="common">denticle herring</name>
    <dbReference type="NCBI Taxonomy" id="299321"/>
    <lineage>
        <taxon>Eukaryota</taxon>
        <taxon>Metazoa</taxon>
        <taxon>Chordata</taxon>
        <taxon>Craniata</taxon>
        <taxon>Vertebrata</taxon>
        <taxon>Euteleostomi</taxon>
        <taxon>Actinopterygii</taxon>
        <taxon>Neopterygii</taxon>
        <taxon>Teleostei</taxon>
        <taxon>Clupei</taxon>
        <taxon>Clupeiformes</taxon>
        <taxon>Denticipitoidei</taxon>
        <taxon>Denticipitidae</taxon>
        <taxon>Denticeps</taxon>
    </lineage>
</organism>
<feature type="domain" description="C2H2-type" evidence="11">
    <location>
        <begin position="582"/>
        <end position="609"/>
    </location>
</feature>
<dbReference type="GO" id="GO:0045165">
    <property type="term" value="P:cell fate commitment"/>
    <property type="evidence" value="ECO:0007669"/>
    <property type="project" value="UniProtKB-UniRule"/>
</dbReference>
<evidence type="ECO:0000259" key="12">
    <source>
        <dbReference type="PROSITE" id="PS50280"/>
    </source>
</evidence>
<dbReference type="Pfam" id="PF21549">
    <property type="entry name" value="PRDM2_PR"/>
    <property type="match status" value="1"/>
</dbReference>
<evidence type="ECO:0000256" key="2">
    <source>
        <dbReference type="ARBA" id="ARBA00022737"/>
    </source>
</evidence>
<dbReference type="FunFam" id="3.30.160.60:FF:000211">
    <property type="entry name" value="PR domain zinc finger protein 1"/>
    <property type="match status" value="1"/>
</dbReference>
<dbReference type="PANTHER" id="PTHR16515:SF68">
    <property type="entry name" value="PR DOMAIN ZINC FINGER PROTEIN 1"/>
    <property type="match status" value="1"/>
</dbReference>
<evidence type="ECO:0000256" key="4">
    <source>
        <dbReference type="ARBA" id="ARBA00022833"/>
    </source>
</evidence>
<dbReference type="SUPFAM" id="SSF82199">
    <property type="entry name" value="SET domain"/>
    <property type="match status" value="1"/>
</dbReference>
<dbReference type="CDD" id="cd19187">
    <property type="entry name" value="PR-SET_PRDM1"/>
    <property type="match status" value="1"/>
</dbReference>
<dbReference type="Proteomes" id="UP000694580">
    <property type="component" value="Chromosome 14"/>
</dbReference>
<dbReference type="FunFam" id="2.170.270.10:FF:000019">
    <property type="entry name" value="PR domain zinc finger protein 1"/>
    <property type="match status" value="1"/>
</dbReference>
<feature type="domain" description="C2H2-type" evidence="11">
    <location>
        <begin position="554"/>
        <end position="581"/>
    </location>
</feature>
<dbReference type="GO" id="GO:0001227">
    <property type="term" value="F:DNA-binding transcription repressor activity, RNA polymerase II-specific"/>
    <property type="evidence" value="ECO:0007669"/>
    <property type="project" value="InterPro"/>
</dbReference>
<dbReference type="PANTHER" id="PTHR16515">
    <property type="entry name" value="PR DOMAIN ZINC FINGER PROTEIN"/>
    <property type="match status" value="1"/>
</dbReference>
<dbReference type="EC" id="2.1.1.-" evidence="8"/>
<evidence type="ECO:0000256" key="6">
    <source>
        <dbReference type="ARBA" id="ARBA00023163"/>
    </source>
</evidence>
<evidence type="ECO:0000313" key="13">
    <source>
        <dbReference type="Ensembl" id="ENSDCDP00010023396.1"/>
    </source>
</evidence>
<evidence type="ECO:0000256" key="9">
    <source>
        <dbReference type="PROSITE-ProRule" id="PRU00042"/>
    </source>
</evidence>
<dbReference type="InterPro" id="IPR001214">
    <property type="entry name" value="SET_dom"/>
</dbReference>
<dbReference type="GeneTree" id="ENSGT00940000154798"/>
<dbReference type="PROSITE" id="PS50157">
    <property type="entry name" value="ZINC_FINGER_C2H2_2"/>
    <property type="match status" value="4"/>
</dbReference>
<keyword evidence="1" id="KW-0479">Metal-binding</keyword>
<dbReference type="GO" id="GO:0005737">
    <property type="term" value="C:cytoplasm"/>
    <property type="evidence" value="ECO:0007669"/>
    <property type="project" value="UniProtKB-SubCell"/>
</dbReference>
<dbReference type="GO" id="GO:0005634">
    <property type="term" value="C:nucleus"/>
    <property type="evidence" value="ECO:0007669"/>
    <property type="project" value="UniProtKB-SubCell"/>
</dbReference>
<evidence type="ECO:0000256" key="7">
    <source>
        <dbReference type="ARBA" id="ARBA00023242"/>
    </source>
</evidence>
<feature type="compositionally biased region" description="Basic and acidic residues" evidence="10">
    <location>
        <begin position="662"/>
        <end position="674"/>
    </location>
</feature>
<dbReference type="FunFam" id="3.30.160.60:FF:000012">
    <property type="entry name" value="RB-associated KRAB zinc finger protein-like"/>
    <property type="match status" value="1"/>
</dbReference>
<accession>A0AAY4BT93</accession>
<proteinExistence type="inferred from homology"/>
<dbReference type="GO" id="GO:0008270">
    <property type="term" value="F:zinc ion binding"/>
    <property type="evidence" value="ECO:0007669"/>
    <property type="project" value="UniProtKB-KW"/>
</dbReference>